<proteinExistence type="predicted"/>
<gene>
    <name evidence="2" type="ORF">MTR67_002956</name>
</gene>
<evidence type="ECO:0000313" key="3">
    <source>
        <dbReference type="Proteomes" id="UP001234989"/>
    </source>
</evidence>
<feature type="region of interest" description="Disordered" evidence="1">
    <location>
        <begin position="16"/>
        <end position="39"/>
    </location>
</feature>
<keyword evidence="3" id="KW-1185">Reference proteome</keyword>
<sequence>MDRRWTHGLSCRIRTLRGEKKVKNPSSRTQQGSISSNPEIKGFLRGIRHQVCGISLIMPPRRANARNANAIPLVPDHEVKNEEFHNAIQLLAQCMTNKNNQQVPVPTNRNSGSVAARV</sequence>
<name>A0AAF0PRT8_SOLVR</name>
<dbReference type="Proteomes" id="UP001234989">
    <property type="component" value="Chromosome 1"/>
</dbReference>
<dbReference type="EMBL" id="CP133612">
    <property type="protein sequence ID" value="WMV09571.1"/>
    <property type="molecule type" value="Genomic_DNA"/>
</dbReference>
<reference evidence="2" key="1">
    <citation type="submission" date="2023-08" db="EMBL/GenBank/DDBJ databases">
        <title>A de novo genome assembly of Solanum verrucosum Schlechtendal, a Mexican diploid species geographically isolated from the other diploid A-genome species in potato relatives.</title>
        <authorList>
            <person name="Hosaka K."/>
        </authorList>
    </citation>
    <scope>NUCLEOTIDE SEQUENCE</scope>
    <source>
        <tissue evidence="2">Young leaves</tissue>
    </source>
</reference>
<dbReference type="AlphaFoldDB" id="A0AAF0PRT8"/>
<evidence type="ECO:0000313" key="2">
    <source>
        <dbReference type="EMBL" id="WMV09571.1"/>
    </source>
</evidence>
<protein>
    <submittedName>
        <fullName evidence="2">Uncharacterized protein</fullName>
    </submittedName>
</protein>
<accession>A0AAF0PRT8</accession>
<organism evidence="2 3">
    <name type="scientific">Solanum verrucosum</name>
    <dbReference type="NCBI Taxonomy" id="315347"/>
    <lineage>
        <taxon>Eukaryota</taxon>
        <taxon>Viridiplantae</taxon>
        <taxon>Streptophyta</taxon>
        <taxon>Embryophyta</taxon>
        <taxon>Tracheophyta</taxon>
        <taxon>Spermatophyta</taxon>
        <taxon>Magnoliopsida</taxon>
        <taxon>eudicotyledons</taxon>
        <taxon>Gunneridae</taxon>
        <taxon>Pentapetalae</taxon>
        <taxon>asterids</taxon>
        <taxon>lamiids</taxon>
        <taxon>Solanales</taxon>
        <taxon>Solanaceae</taxon>
        <taxon>Solanoideae</taxon>
        <taxon>Solaneae</taxon>
        <taxon>Solanum</taxon>
    </lineage>
</organism>
<feature type="compositionally biased region" description="Polar residues" evidence="1">
    <location>
        <begin position="24"/>
        <end position="38"/>
    </location>
</feature>
<evidence type="ECO:0000256" key="1">
    <source>
        <dbReference type="SAM" id="MobiDB-lite"/>
    </source>
</evidence>